<organism evidence="2 3">
    <name type="scientific">Latilactobacillus fuchuensis DSM 14340 = JCM 11249</name>
    <dbReference type="NCBI Taxonomy" id="1423747"/>
    <lineage>
        <taxon>Bacteria</taxon>
        <taxon>Bacillati</taxon>
        <taxon>Bacillota</taxon>
        <taxon>Bacilli</taxon>
        <taxon>Lactobacillales</taxon>
        <taxon>Lactobacillaceae</taxon>
        <taxon>Latilactobacillus</taxon>
    </lineage>
</organism>
<feature type="transmembrane region" description="Helical" evidence="1">
    <location>
        <begin position="45"/>
        <end position="61"/>
    </location>
</feature>
<reference evidence="2 3" key="1">
    <citation type="journal article" date="2015" name="Genome Announc.">
        <title>Expanding the biotechnology potential of lactobacilli through comparative genomics of 213 strains and associated genera.</title>
        <authorList>
            <person name="Sun Z."/>
            <person name="Harris H.M."/>
            <person name="McCann A."/>
            <person name="Guo C."/>
            <person name="Argimon S."/>
            <person name="Zhang W."/>
            <person name="Yang X."/>
            <person name="Jeffery I.B."/>
            <person name="Cooney J.C."/>
            <person name="Kagawa T.F."/>
            <person name="Liu W."/>
            <person name="Song Y."/>
            <person name="Salvetti E."/>
            <person name="Wrobel A."/>
            <person name="Rasinkangas P."/>
            <person name="Parkhill J."/>
            <person name="Rea M.C."/>
            <person name="O'Sullivan O."/>
            <person name="Ritari J."/>
            <person name="Douillard F.P."/>
            <person name="Paul Ross R."/>
            <person name="Yang R."/>
            <person name="Briner A.E."/>
            <person name="Felis G.E."/>
            <person name="de Vos W.M."/>
            <person name="Barrangou R."/>
            <person name="Klaenhammer T.R."/>
            <person name="Caufield P.W."/>
            <person name="Cui Y."/>
            <person name="Zhang H."/>
            <person name="O'Toole P.W."/>
        </authorList>
    </citation>
    <scope>NUCLEOTIDE SEQUENCE [LARGE SCALE GENOMIC DNA]</scope>
    <source>
        <strain evidence="2 3">DSM 14340</strain>
    </source>
</reference>
<gene>
    <name evidence="2" type="ORF">FC69_GL001190</name>
</gene>
<evidence type="ECO:0000313" key="3">
    <source>
        <dbReference type="Proteomes" id="UP000051264"/>
    </source>
</evidence>
<proteinExistence type="predicted"/>
<name>A0A0R1RYD4_9LACO</name>
<evidence type="ECO:0000313" key="2">
    <source>
        <dbReference type="EMBL" id="KRL61980.1"/>
    </source>
</evidence>
<sequence length="69" mass="8017">MKAVIPMTSIIDALLDWIMIHFKGLLILSAVLIIGALIRGLYTDWLGIIGFMVFLLMLSWLKEWRRDNR</sequence>
<accession>A0A0R1RYD4</accession>
<dbReference type="STRING" id="1423747.FC69_GL001190"/>
<dbReference type="EMBL" id="AZEX01000002">
    <property type="protein sequence ID" value="KRL61980.1"/>
    <property type="molecule type" value="Genomic_DNA"/>
</dbReference>
<comment type="caution">
    <text evidence="2">The sequence shown here is derived from an EMBL/GenBank/DDBJ whole genome shotgun (WGS) entry which is preliminary data.</text>
</comment>
<evidence type="ECO:0000256" key="1">
    <source>
        <dbReference type="SAM" id="Phobius"/>
    </source>
</evidence>
<keyword evidence="1" id="KW-1133">Transmembrane helix</keyword>
<keyword evidence="1" id="KW-0472">Membrane</keyword>
<dbReference type="AlphaFoldDB" id="A0A0R1RYD4"/>
<keyword evidence="1" id="KW-0812">Transmembrane</keyword>
<dbReference type="Proteomes" id="UP000051264">
    <property type="component" value="Unassembled WGS sequence"/>
</dbReference>
<protein>
    <submittedName>
        <fullName evidence="2">Uncharacterized protein</fullName>
    </submittedName>
</protein>
<feature type="transmembrane region" description="Helical" evidence="1">
    <location>
        <begin position="20"/>
        <end position="39"/>
    </location>
</feature>
<dbReference type="PATRIC" id="fig|1423747.3.peg.1215"/>